<reference evidence="1 2" key="1">
    <citation type="submission" date="2024-01" db="EMBL/GenBank/DDBJ databases">
        <title>Genome assemblies of Stephania.</title>
        <authorList>
            <person name="Yang L."/>
        </authorList>
    </citation>
    <scope>NUCLEOTIDE SEQUENCE [LARGE SCALE GENOMIC DNA]</scope>
    <source>
        <strain evidence="1">YNDBR</strain>
        <tissue evidence="1">Leaf</tissue>
    </source>
</reference>
<keyword evidence="2" id="KW-1185">Reference proteome</keyword>
<dbReference type="EMBL" id="JBBNAF010000003">
    <property type="protein sequence ID" value="KAK9160931.1"/>
    <property type="molecule type" value="Genomic_DNA"/>
</dbReference>
<evidence type="ECO:0000313" key="1">
    <source>
        <dbReference type="EMBL" id="KAK9160931.1"/>
    </source>
</evidence>
<protein>
    <submittedName>
        <fullName evidence="1">Uncharacterized protein</fullName>
    </submittedName>
</protein>
<proteinExistence type="predicted"/>
<dbReference type="Proteomes" id="UP001420932">
    <property type="component" value="Unassembled WGS sequence"/>
</dbReference>
<accession>A0AAP0Q284</accession>
<gene>
    <name evidence="1" type="ORF">Syun_007272</name>
</gene>
<dbReference type="AlphaFoldDB" id="A0AAP0Q284"/>
<comment type="caution">
    <text evidence="1">The sequence shown here is derived from an EMBL/GenBank/DDBJ whole genome shotgun (WGS) entry which is preliminary data.</text>
</comment>
<name>A0AAP0Q284_9MAGN</name>
<sequence>MTFHVAHQITLPFPIFHHLYHKDTLSYVYINTCIPSPFTLKIIHLFFPLNTDAITAMP</sequence>
<organism evidence="1 2">
    <name type="scientific">Stephania yunnanensis</name>
    <dbReference type="NCBI Taxonomy" id="152371"/>
    <lineage>
        <taxon>Eukaryota</taxon>
        <taxon>Viridiplantae</taxon>
        <taxon>Streptophyta</taxon>
        <taxon>Embryophyta</taxon>
        <taxon>Tracheophyta</taxon>
        <taxon>Spermatophyta</taxon>
        <taxon>Magnoliopsida</taxon>
        <taxon>Ranunculales</taxon>
        <taxon>Menispermaceae</taxon>
        <taxon>Menispermoideae</taxon>
        <taxon>Cissampelideae</taxon>
        <taxon>Stephania</taxon>
    </lineage>
</organism>
<evidence type="ECO:0000313" key="2">
    <source>
        <dbReference type="Proteomes" id="UP001420932"/>
    </source>
</evidence>